<sequence length="298" mass="30684">MLLRLLVTVVTLFPTFATAATCIACIEGMGINGDVNELFYCINGGTAGGTPGSCTCTSCNEGFGGPHCEINLVCVASADGSDDGSDGNFWCENGGTAGGVPGSCTCTNCTEGFGGSHCELPACVTAGWDADTDGIPESVYCINGGTAGGFLGDCTCTDCDPGFSGPNCASTSSPTPSPTRAPVLFTPNTFEELYNKVSSNGGNSIMSPDIVGDIVELATGEYKHPIANEPSYYDSNDSEDDSTMYSIRDTSRFAYANENSQGPTSQLSTVNSSQRAAPSIIDNSRFAYANENSQGPNS</sequence>
<dbReference type="Proteomes" id="UP001162640">
    <property type="component" value="Unassembled WGS sequence"/>
</dbReference>
<evidence type="ECO:0000256" key="2">
    <source>
        <dbReference type="SAM" id="SignalP"/>
    </source>
</evidence>
<accession>A0A9W6ZGG9</accession>
<keyword evidence="2" id="KW-0732">Signal</keyword>
<feature type="signal peptide" evidence="2">
    <location>
        <begin position="1"/>
        <end position="19"/>
    </location>
</feature>
<feature type="region of interest" description="Disordered" evidence="1">
    <location>
        <begin position="257"/>
        <end position="298"/>
    </location>
</feature>
<comment type="caution">
    <text evidence="3">The sequence shown here is derived from an EMBL/GenBank/DDBJ whole genome shotgun (WGS) entry which is preliminary data.</text>
</comment>
<proteinExistence type="predicted"/>
<dbReference type="AlphaFoldDB" id="A0A9W6ZGG9"/>
<gene>
    <name evidence="3" type="ORF">TL16_g00566</name>
</gene>
<name>A0A9W6ZGG9_9STRA</name>
<feature type="compositionally biased region" description="Polar residues" evidence="1">
    <location>
        <begin position="257"/>
        <end position="276"/>
    </location>
</feature>
<evidence type="ECO:0000256" key="1">
    <source>
        <dbReference type="SAM" id="MobiDB-lite"/>
    </source>
</evidence>
<feature type="chain" id="PRO_5040964739" description="EGF-like domain-containing protein" evidence="2">
    <location>
        <begin position="20"/>
        <end position="298"/>
    </location>
</feature>
<evidence type="ECO:0000313" key="3">
    <source>
        <dbReference type="EMBL" id="GMH49615.1"/>
    </source>
</evidence>
<dbReference type="EMBL" id="BLQM01000010">
    <property type="protein sequence ID" value="GMH49615.1"/>
    <property type="molecule type" value="Genomic_DNA"/>
</dbReference>
<evidence type="ECO:0000313" key="4">
    <source>
        <dbReference type="Proteomes" id="UP001162640"/>
    </source>
</evidence>
<evidence type="ECO:0008006" key="5">
    <source>
        <dbReference type="Google" id="ProtNLM"/>
    </source>
</evidence>
<reference evidence="4" key="1">
    <citation type="journal article" date="2023" name="Commun. Biol.">
        <title>Genome analysis of Parmales, the sister group of diatoms, reveals the evolutionary specialization of diatoms from phago-mixotrophs to photoautotrophs.</title>
        <authorList>
            <person name="Ban H."/>
            <person name="Sato S."/>
            <person name="Yoshikawa S."/>
            <person name="Yamada K."/>
            <person name="Nakamura Y."/>
            <person name="Ichinomiya M."/>
            <person name="Sato N."/>
            <person name="Blanc-Mathieu R."/>
            <person name="Endo H."/>
            <person name="Kuwata A."/>
            <person name="Ogata H."/>
        </authorList>
    </citation>
    <scope>NUCLEOTIDE SEQUENCE [LARGE SCALE GENOMIC DNA]</scope>
</reference>
<protein>
    <recommendedName>
        <fullName evidence="5">EGF-like domain-containing protein</fullName>
    </recommendedName>
</protein>
<organism evidence="3 4">
    <name type="scientific">Triparma laevis f. inornata</name>
    <dbReference type="NCBI Taxonomy" id="1714386"/>
    <lineage>
        <taxon>Eukaryota</taxon>
        <taxon>Sar</taxon>
        <taxon>Stramenopiles</taxon>
        <taxon>Ochrophyta</taxon>
        <taxon>Bolidophyceae</taxon>
        <taxon>Parmales</taxon>
        <taxon>Triparmaceae</taxon>
        <taxon>Triparma</taxon>
    </lineage>
</organism>